<feature type="non-terminal residue" evidence="2">
    <location>
        <position position="49"/>
    </location>
</feature>
<feature type="compositionally biased region" description="Basic and acidic residues" evidence="1">
    <location>
        <begin position="1"/>
        <end position="18"/>
    </location>
</feature>
<organism evidence="2 3">
    <name type="scientific">Trifolium medium</name>
    <dbReference type="NCBI Taxonomy" id="97028"/>
    <lineage>
        <taxon>Eukaryota</taxon>
        <taxon>Viridiplantae</taxon>
        <taxon>Streptophyta</taxon>
        <taxon>Embryophyta</taxon>
        <taxon>Tracheophyta</taxon>
        <taxon>Spermatophyta</taxon>
        <taxon>Magnoliopsida</taxon>
        <taxon>eudicotyledons</taxon>
        <taxon>Gunneridae</taxon>
        <taxon>Pentapetalae</taxon>
        <taxon>rosids</taxon>
        <taxon>fabids</taxon>
        <taxon>Fabales</taxon>
        <taxon>Fabaceae</taxon>
        <taxon>Papilionoideae</taxon>
        <taxon>50 kb inversion clade</taxon>
        <taxon>NPAAA clade</taxon>
        <taxon>Hologalegina</taxon>
        <taxon>IRL clade</taxon>
        <taxon>Trifolieae</taxon>
        <taxon>Trifolium</taxon>
    </lineage>
</organism>
<proteinExistence type="predicted"/>
<evidence type="ECO:0000313" key="2">
    <source>
        <dbReference type="EMBL" id="MCI73796.1"/>
    </source>
</evidence>
<evidence type="ECO:0000256" key="1">
    <source>
        <dbReference type="SAM" id="MobiDB-lite"/>
    </source>
</evidence>
<dbReference type="AlphaFoldDB" id="A0A392UMY5"/>
<accession>A0A392UMY5</accession>
<name>A0A392UMY5_9FABA</name>
<keyword evidence="3" id="KW-1185">Reference proteome</keyword>
<dbReference type="EMBL" id="LXQA010846686">
    <property type="protein sequence ID" value="MCI73796.1"/>
    <property type="molecule type" value="Genomic_DNA"/>
</dbReference>
<comment type="caution">
    <text evidence="2">The sequence shown here is derived from an EMBL/GenBank/DDBJ whole genome shotgun (WGS) entry which is preliminary data.</text>
</comment>
<feature type="region of interest" description="Disordered" evidence="1">
    <location>
        <begin position="1"/>
        <end position="23"/>
    </location>
</feature>
<reference evidence="2 3" key="1">
    <citation type="journal article" date="2018" name="Front. Plant Sci.">
        <title>Red Clover (Trifolium pratense) and Zigzag Clover (T. medium) - A Picture of Genomic Similarities and Differences.</title>
        <authorList>
            <person name="Dluhosova J."/>
            <person name="Istvanek J."/>
            <person name="Nedelnik J."/>
            <person name="Repkova J."/>
        </authorList>
    </citation>
    <scope>NUCLEOTIDE SEQUENCE [LARGE SCALE GENOMIC DNA]</scope>
    <source>
        <strain evidence="3">cv. 10/8</strain>
        <tissue evidence="2">Leaf</tissue>
    </source>
</reference>
<protein>
    <submittedName>
        <fullName evidence="2">Uncharacterized protein</fullName>
    </submittedName>
</protein>
<evidence type="ECO:0000313" key="3">
    <source>
        <dbReference type="Proteomes" id="UP000265520"/>
    </source>
</evidence>
<sequence length="49" mass="5637">MVAQMKHHDGEEARRQISGDDITMFRHGSTAAVFCRNREEEEDCNIEEG</sequence>
<dbReference type="Proteomes" id="UP000265520">
    <property type="component" value="Unassembled WGS sequence"/>
</dbReference>